<dbReference type="Proteomes" id="UP001497623">
    <property type="component" value="Unassembled WGS sequence"/>
</dbReference>
<keyword evidence="4" id="KW-0677">Repeat</keyword>
<organism evidence="14 15">
    <name type="scientific">Meganyctiphanes norvegica</name>
    <name type="common">Northern krill</name>
    <name type="synonym">Thysanopoda norvegica</name>
    <dbReference type="NCBI Taxonomy" id="48144"/>
    <lineage>
        <taxon>Eukaryota</taxon>
        <taxon>Metazoa</taxon>
        <taxon>Ecdysozoa</taxon>
        <taxon>Arthropoda</taxon>
        <taxon>Crustacea</taxon>
        <taxon>Multicrustacea</taxon>
        <taxon>Malacostraca</taxon>
        <taxon>Eumalacostraca</taxon>
        <taxon>Eucarida</taxon>
        <taxon>Euphausiacea</taxon>
        <taxon>Euphausiidae</taxon>
        <taxon>Meganyctiphanes</taxon>
    </lineage>
</organism>
<proteinExistence type="predicted"/>
<dbReference type="GO" id="GO:0005216">
    <property type="term" value="F:monoatomic ion channel activity"/>
    <property type="evidence" value="ECO:0007669"/>
    <property type="project" value="InterPro"/>
</dbReference>
<name>A0AAV2RZH6_MEGNR</name>
<dbReference type="PANTHER" id="PTHR47143:SF1">
    <property type="entry name" value="ION_TRANS DOMAIN-CONTAINING PROTEIN"/>
    <property type="match status" value="1"/>
</dbReference>
<dbReference type="EMBL" id="CAXKWB010040209">
    <property type="protein sequence ID" value="CAL4154432.1"/>
    <property type="molecule type" value="Genomic_DNA"/>
</dbReference>
<evidence type="ECO:0000256" key="6">
    <source>
        <dbReference type="ARBA" id="ARBA00023043"/>
    </source>
</evidence>
<dbReference type="InterPro" id="IPR005821">
    <property type="entry name" value="Ion_trans_dom"/>
</dbReference>
<keyword evidence="7" id="KW-0406">Ion transport</keyword>
<feature type="coiled-coil region" evidence="11">
    <location>
        <begin position="308"/>
        <end position="361"/>
    </location>
</feature>
<feature type="transmembrane region" description="Helical" evidence="12">
    <location>
        <begin position="29"/>
        <end position="52"/>
    </location>
</feature>
<evidence type="ECO:0000256" key="5">
    <source>
        <dbReference type="ARBA" id="ARBA00022989"/>
    </source>
</evidence>
<feature type="non-terminal residue" evidence="14">
    <location>
        <position position="1"/>
    </location>
</feature>
<keyword evidence="8 12" id="KW-0472">Membrane</keyword>
<evidence type="ECO:0000256" key="4">
    <source>
        <dbReference type="ARBA" id="ARBA00022737"/>
    </source>
</evidence>
<feature type="domain" description="Ion transport" evidence="13">
    <location>
        <begin position="18"/>
        <end position="131"/>
    </location>
</feature>
<evidence type="ECO:0000313" key="15">
    <source>
        <dbReference type="Proteomes" id="UP001497623"/>
    </source>
</evidence>
<dbReference type="InterPro" id="IPR052076">
    <property type="entry name" value="TRP_cation_channel"/>
</dbReference>
<feature type="transmembrane region" description="Helical" evidence="12">
    <location>
        <begin position="96"/>
        <end position="117"/>
    </location>
</feature>
<gene>
    <name evidence="14" type="ORF">MNOR_LOCUS31341</name>
</gene>
<dbReference type="PANTHER" id="PTHR47143">
    <property type="entry name" value="TRANSIENT RECEPTOR POTENTIAL CATION CHANNEL PROTEIN PAINLESS"/>
    <property type="match status" value="1"/>
</dbReference>
<evidence type="ECO:0000259" key="13">
    <source>
        <dbReference type="Pfam" id="PF00520"/>
    </source>
</evidence>
<feature type="non-terminal residue" evidence="14">
    <location>
        <position position="369"/>
    </location>
</feature>
<keyword evidence="6" id="KW-0040">ANK repeat</keyword>
<keyword evidence="3 12" id="KW-0812">Transmembrane</keyword>
<dbReference type="Pfam" id="PF00520">
    <property type="entry name" value="Ion_trans"/>
    <property type="match status" value="1"/>
</dbReference>
<comment type="caution">
    <text evidence="14">The sequence shown here is derived from an EMBL/GenBank/DDBJ whole genome shotgun (WGS) entry which is preliminary data.</text>
</comment>
<keyword evidence="9" id="KW-0325">Glycoprotein</keyword>
<sequence length="369" mass="43700">AEIILLFGKMPLFESLIYITMFKRVTFNFLKIIAVLFLWIILAFSFSFFIMFKGNTLPEGDNSFTTFFNALLKTVVMSTGEMDYTDMHFDLSAYPVSSRLVFTLFIFVIVFVTMNLINGIAISDIKDILEEAENHAIMAEAECIIGINETLKVLKKVIGTEYLNRLWNTCLVFNNCFPTKKVSLFPNRHYNHIWATCEGHPCSISNINHCPYYFWLHIDQLYSLYYNIFIQMWFLKKCDDCKIYYDKRIVCKESAHDCTKKYECAICKRFIYRRNESSNKIHYCLHRHRYYIKNMSIKAIKMIVEKQRQEADSNLRNKEVKIKKIRIEHLQTCINKLKQSMDEEKQNIKNLQITVNELSETIRKKCKSE</sequence>
<evidence type="ECO:0000256" key="1">
    <source>
        <dbReference type="ARBA" id="ARBA00004141"/>
    </source>
</evidence>
<comment type="subcellular location">
    <subcellularLocation>
        <location evidence="1">Membrane</location>
        <topology evidence="1">Multi-pass membrane protein</topology>
    </subcellularLocation>
</comment>
<evidence type="ECO:0000313" key="14">
    <source>
        <dbReference type="EMBL" id="CAL4154432.1"/>
    </source>
</evidence>
<keyword evidence="2" id="KW-0813">Transport</keyword>
<evidence type="ECO:0000256" key="12">
    <source>
        <dbReference type="SAM" id="Phobius"/>
    </source>
</evidence>
<dbReference type="GO" id="GO:1902495">
    <property type="term" value="C:transmembrane transporter complex"/>
    <property type="evidence" value="ECO:0007669"/>
    <property type="project" value="TreeGrafter"/>
</dbReference>
<evidence type="ECO:0000256" key="11">
    <source>
        <dbReference type="SAM" id="Coils"/>
    </source>
</evidence>
<evidence type="ECO:0000256" key="10">
    <source>
        <dbReference type="ARBA" id="ARBA00023303"/>
    </source>
</evidence>
<keyword evidence="5 12" id="KW-1133">Transmembrane helix</keyword>
<evidence type="ECO:0000256" key="9">
    <source>
        <dbReference type="ARBA" id="ARBA00023180"/>
    </source>
</evidence>
<evidence type="ECO:0000256" key="7">
    <source>
        <dbReference type="ARBA" id="ARBA00023065"/>
    </source>
</evidence>
<accession>A0AAV2RZH6</accession>
<dbReference type="AlphaFoldDB" id="A0AAV2RZH6"/>
<keyword evidence="10" id="KW-0407">Ion channel</keyword>
<evidence type="ECO:0000256" key="2">
    <source>
        <dbReference type="ARBA" id="ARBA00022448"/>
    </source>
</evidence>
<reference evidence="14 15" key="1">
    <citation type="submission" date="2024-05" db="EMBL/GenBank/DDBJ databases">
        <authorList>
            <person name="Wallberg A."/>
        </authorList>
    </citation>
    <scope>NUCLEOTIDE SEQUENCE [LARGE SCALE GENOMIC DNA]</scope>
</reference>
<keyword evidence="11" id="KW-0175">Coiled coil</keyword>
<protein>
    <recommendedName>
        <fullName evidence="13">Ion transport domain-containing protein</fullName>
    </recommendedName>
</protein>
<dbReference type="Gene3D" id="1.10.287.70">
    <property type="match status" value="1"/>
</dbReference>
<keyword evidence="15" id="KW-1185">Reference proteome</keyword>
<evidence type="ECO:0000256" key="8">
    <source>
        <dbReference type="ARBA" id="ARBA00023136"/>
    </source>
</evidence>
<evidence type="ECO:0000256" key="3">
    <source>
        <dbReference type="ARBA" id="ARBA00022692"/>
    </source>
</evidence>